<gene>
    <name evidence="1" type="ORF">BaRGS_00006646</name>
</gene>
<protein>
    <submittedName>
        <fullName evidence="1">Uncharacterized protein</fullName>
    </submittedName>
</protein>
<name>A0ABD0LSE3_9CAEN</name>
<reference evidence="1 2" key="1">
    <citation type="journal article" date="2023" name="Sci. Data">
        <title>Genome assembly of the Korean intertidal mud-creeper Batillaria attramentaria.</title>
        <authorList>
            <person name="Patra A.K."/>
            <person name="Ho P.T."/>
            <person name="Jun S."/>
            <person name="Lee S.J."/>
            <person name="Kim Y."/>
            <person name="Won Y.J."/>
        </authorList>
    </citation>
    <scope>NUCLEOTIDE SEQUENCE [LARGE SCALE GENOMIC DNA]</scope>
    <source>
        <strain evidence="1">Wonlab-2016</strain>
    </source>
</reference>
<organism evidence="1 2">
    <name type="scientific">Batillaria attramentaria</name>
    <dbReference type="NCBI Taxonomy" id="370345"/>
    <lineage>
        <taxon>Eukaryota</taxon>
        <taxon>Metazoa</taxon>
        <taxon>Spiralia</taxon>
        <taxon>Lophotrochozoa</taxon>
        <taxon>Mollusca</taxon>
        <taxon>Gastropoda</taxon>
        <taxon>Caenogastropoda</taxon>
        <taxon>Sorbeoconcha</taxon>
        <taxon>Cerithioidea</taxon>
        <taxon>Batillariidae</taxon>
        <taxon>Batillaria</taxon>
    </lineage>
</organism>
<keyword evidence="2" id="KW-1185">Reference proteome</keyword>
<sequence>MLFGFRNHAGWPELGSFRLSEDDVLQPAVPVNGAVAAGLKYYTLTWVVGGKVGNTLSLPGAVKSSVAN</sequence>
<proteinExistence type="predicted"/>
<comment type="caution">
    <text evidence="1">The sequence shown here is derived from an EMBL/GenBank/DDBJ whole genome shotgun (WGS) entry which is preliminary data.</text>
</comment>
<evidence type="ECO:0000313" key="1">
    <source>
        <dbReference type="EMBL" id="KAK7502282.1"/>
    </source>
</evidence>
<evidence type="ECO:0000313" key="2">
    <source>
        <dbReference type="Proteomes" id="UP001519460"/>
    </source>
</evidence>
<dbReference type="EMBL" id="JACVVK020000027">
    <property type="protein sequence ID" value="KAK7502282.1"/>
    <property type="molecule type" value="Genomic_DNA"/>
</dbReference>
<dbReference type="Proteomes" id="UP001519460">
    <property type="component" value="Unassembled WGS sequence"/>
</dbReference>
<dbReference type="AlphaFoldDB" id="A0ABD0LSE3"/>
<accession>A0ABD0LSE3</accession>